<protein>
    <recommendedName>
        <fullName evidence="3">DUF4403 family protein</fullName>
    </recommendedName>
</protein>
<accession>A0A1W1Z6N7</accession>
<evidence type="ECO:0000313" key="2">
    <source>
        <dbReference type="Proteomes" id="UP000192393"/>
    </source>
</evidence>
<dbReference type="EMBL" id="FWXS01000002">
    <property type="protein sequence ID" value="SMC43972.1"/>
    <property type="molecule type" value="Genomic_DNA"/>
</dbReference>
<dbReference type="Pfam" id="PF14356">
    <property type="entry name" value="DUF4403"/>
    <property type="match status" value="1"/>
</dbReference>
<proteinExistence type="predicted"/>
<dbReference type="InterPro" id="IPR025515">
    <property type="entry name" value="DUF4403"/>
</dbReference>
<dbReference type="Proteomes" id="UP000192393">
    <property type="component" value="Unassembled WGS sequence"/>
</dbReference>
<gene>
    <name evidence="1" type="ORF">SAMN06296427_102238</name>
</gene>
<sequence length="466" mass="52959">MIIFVLSMATKHFSMKSIIITLLLISSFAFSQTESYTFPRIKSSITLPISISVDEINNLINNSVKGVLYEDKSFTDNNNDQFKTKVEKDGHIKLTSIKDNRFLIEVPLKIWAEKGYGAMGKYVYNDTNFKITMKFITSVDLKNNWTLDTKTKTYGFEWGVKPVLDYGSVKIPIASLIESTLIEQQQKFTAVIDDKIKESFDLKPYLLLVWNQFNAPLNISPEFKTWLKLTPQTVYMSPIKIYADFIKGTVSLDLYSETFIAQIPTNSVPLQTFPNFILKETIPSDFNLKTTASISFIEATNLAKAQFLNKEFVLTSEKNKVKITDIKVYSEKQQIVIEAQTTGEVTGTSIIKGIPVYDAVNHKIGLSEIDFKLKTKNLFQKAVATLFEGKIKRMIGEEYGIPMQEIEISSKQSLEDSFNKEYYPGIFLKGNVLELKPSEILLFDNYLTVVIDTKANLQMNVSGLNF</sequence>
<reference evidence="1 2" key="1">
    <citation type="submission" date="2017-04" db="EMBL/GenBank/DDBJ databases">
        <authorList>
            <person name="Afonso C.L."/>
            <person name="Miller P.J."/>
            <person name="Scott M.A."/>
            <person name="Spackman E."/>
            <person name="Goraichik I."/>
            <person name="Dimitrov K.M."/>
            <person name="Suarez D.L."/>
            <person name="Swayne D.E."/>
        </authorList>
    </citation>
    <scope>NUCLEOTIDE SEQUENCE [LARGE SCALE GENOMIC DNA]</scope>
    <source>
        <strain evidence="1 2">CGMCC 1.12708</strain>
    </source>
</reference>
<organism evidence="1 2">
    <name type="scientific">Moheibacter sediminis</name>
    <dbReference type="NCBI Taxonomy" id="1434700"/>
    <lineage>
        <taxon>Bacteria</taxon>
        <taxon>Pseudomonadati</taxon>
        <taxon>Bacteroidota</taxon>
        <taxon>Flavobacteriia</taxon>
        <taxon>Flavobacteriales</taxon>
        <taxon>Weeksellaceae</taxon>
        <taxon>Moheibacter</taxon>
    </lineage>
</organism>
<evidence type="ECO:0008006" key="3">
    <source>
        <dbReference type="Google" id="ProtNLM"/>
    </source>
</evidence>
<name>A0A1W1Z6N7_9FLAO</name>
<dbReference type="STRING" id="1434700.SAMN06296427_102238"/>
<evidence type="ECO:0000313" key="1">
    <source>
        <dbReference type="EMBL" id="SMC43972.1"/>
    </source>
</evidence>
<dbReference type="AlphaFoldDB" id="A0A1W1Z6N7"/>
<keyword evidence="2" id="KW-1185">Reference proteome</keyword>